<proteinExistence type="predicted"/>
<evidence type="ECO:0000259" key="2">
    <source>
        <dbReference type="Pfam" id="PF13472"/>
    </source>
</evidence>
<dbReference type="InterPro" id="IPR013830">
    <property type="entry name" value="SGNH_hydro"/>
</dbReference>
<dbReference type="InterPro" id="IPR053140">
    <property type="entry name" value="GDSL_Rv0518-like"/>
</dbReference>
<reference evidence="3 4" key="1">
    <citation type="submission" date="2020-08" db="EMBL/GenBank/DDBJ databases">
        <authorList>
            <person name="Mo P."/>
        </authorList>
    </citation>
    <scope>NUCLEOTIDE SEQUENCE [LARGE SCALE GENOMIC DNA]</scope>
    <source>
        <strain evidence="3 4">CGMCC 4.1532</strain>
    </source>
</reference>
<keyword evidence="1" id="KW-0732">Signal</keyword>
<name>A0A7G7MKY2_9PSEU</name>
<gene>
    <name evidence="3" type="ORF">H6H00_05560</name>
</gene>
<dbReference type="GO" id="GO:0016787">
    <property type="term" value="F:hydrolase activity"/>
    <property type="evidence" value="ECO:0007669"/>
    <property type="project" value="UniProtKB-KW"/>
</dbReference>
<organism evidence="3 4">
    <name type="scientific">Pseudonocardia petroleophila</name>
    <dbReference type="NCBI Taxonomy" id="37331"/>
    <lineage>
        <taxon>Bacteria</taxon>
        <taxon>Bacillati</taxon>
        <taxon>Actinomycetota</taxon>
        <taxon>Actinomycetes</taxon>
        <taxon>Pseudonocardiales</taxon>
        <taxon>Pseudonocardiaceae</taxon>
        <taxon>Pseudonocardia</taxon>
    </lineage>
</organism>
<dbReference type="KEGG" id="ppel:H6H00_05560"/>
<dbReference type="PANTHER" id="PTHR43784">
    <property type="entry name" value="GDSL-LIKE LIPASE/ACYLHYDROLASE, PUTATIVE (AFU_ORTHOLOGUE AFUA_2G00820)-RELATED"/>
    <property type="match status" value="1"/>
</dbReference>
<keyword evidence="4" id="KW-1185">Reference proteome</keyword>
<keyword evidence="3" id="KW-0378">Hydrolase</keyword>
<dbReference type="Proteomes" id="UP000515728">
    <property type="component" value="Chromosome"/>
</dbReference>
<dbReference type="InterPro" id="IPR036514">
    <property type="entry name" value="SGNH_hydro_sf"/>
</dbReference>
<dbReference type="RefSeq" id="WP_185720270.1">
    <property type="nucleotide sequence ID" value="NZ_BAAAWI010000001.1"/>
</dbReference>
<feature type="signal peptide" evidence="1">
    <location>
        <begin position="1"/>
        <end position="18"/>
    </location>
</feature>
<dbReference type="SUPFAM" id="SSF52266">
    <property type="entry name" value="SGNH hydrolase"/>
    <property type="match status" value="1"/>
</dbReference>
<evidence type="ECO:0000313" key="3">
    <source>
        <dbReference type="EMBL" id="QNG53443.1"/>
    </source>
</evidence>
<dbReference type="Pfam" id="PF13472">
    <property type="entry name" value="Lipase_GDSL_2"/>
    <property type="match status" value="1"/>
</dbReference>
<dbReference type="EMBL" id="CP060131">
    <property type="protein sequence ID" value="QNG53443.1"/>
    <property type="molecule type" value="Genomic_DNA"/>
</dbReference>
<evidence type="ECO:0000256" key="1">
    <source>
        <dbReference type="SAM" id="SignalP"/>
    </source>
</evidence>
<sequence>MRGLVAAAAMICLLGAFALTDRAPETVGSVASTDPGPDCAPAWAGAWHAAAQPLPADPGMAGRTLRMVVSPQVTGSQVRVRLSNAYGTTPMQVGTVSAAWSDGAAGLVPGTMRPVAFGGVPAVTVPPGAEVVSDPVALVAEVGRPLAVSLFLVTPPDVLTQHGVALQTSYLSTPGDAALVDDGAAFDTPVTSWMVLTGVDVLAPRPVNAVVTIGDSITDGVGAGPGERWSDALARRLTTAGGPAVMSVLNSGISRNQLLTDDPLLDGDSPLARYDRDVGAASDVVLHIGTNDIAAGRTADEIVAGMVRFAERAHAGGTRVVLTTITPSATGAHGTPEAIATREAVNAWVRAHGAEHADGVADFAAAVTDPADPTRLVPAFDSGDGLHLSAAGYRALADALDPSLLTGSPCLDGGPSRVLVSGP</sequence>
<evidence type="ECO:0000313" key="4">
    <source>
        <dbReference type="Proteomes" id="UP000515728"/>
    </source>
</evidence>
<accession>A0A7G7MKY2</accession>
<dbReference type="Gene3D" id="3.40.50.1110">
    <property type="entry name" value="SGNH hydrolase"/>
    <property type="match status" value="1"/>
</dbReference>
<dbReference type="PANTHER" id="PTHR43784:SF2">
    <property type="entry name" value="GDSL-LIKE LIPASE_ACYLHYDROLASE, PUTATIVE (AFU_ORTHOLOGUE AFUA_2G00820)-RELATED"/>
    <property type="match status" value="1"/>
</dbReference>
<feature type="domain" description="SGNH hydrolase-type esterase" evidence="2">
    <location>
        <begin position="213"/>
        <end position="395"/>
    </location>
</feature>
<feature type="chain" id="PRO_5028975490" evidence="1">
    <location>
        <begin position="19"/>
        <end position="423"/>
    </location>
</feature>
<protein>
    <submittedName>
        <fullName evidence="3">SGNH/GDSL hydrolase family protein</fullName>
    </submittedName>
</protein>
<dbReference type="AlphaFoldDB" id="A0A7G7MKY2"/>